<dbReference type="AlphaFoldDB" id="A0A420HQT0"/>
<reference evidence="1 2" key="1">
    <citation type="journal article" date="2018" name="BMC Genomics">
        <title>Comparative genome analyses reveal sequence features reflecting distinct modes of host-adaptation between dicot and monocot powdery mildew.</title>
        <authorList>
            <person name="Wu Y."/>
            <person name="Ma X."/>
            <person name="Pan Z."/>
            <person name="Kale S.D."/>
            <person name="Song Y."/>
            <person name="King H."/>
            <person name="Zhang Q."/>
            <person name="Presley C."/>
            <person name="Deng X."/>
            <person name="Wei C.I."/>
            <person name="Xiao S."/>
        </authorList>
    </citation>
    <scope>NUCLEOTIDE SEQUENCE [LARGE SCALE GENOMIC DNA]</scope>
    <source>
        <strain evidence="1">UMSG2</strain>
    </source>
</reference>
<dbReference type="Proteomes" id="UP000286134">
    <property type="component" value="Unassembled WGS sequence"/>
</dbReference>
<sequence>MGPGHYIHKHIVKLFTSFGNLCKSDNSLRKTPKQNGDLDLGSSRTEINTQKTRILNAKSIASFMKSIECTETENSCYRVAISQSGWIKQLNVQKLKVNSL</sequence>
<dbReference type="EMBL" id="MCFK01005737">
    <property type="protein sequence ID" value="RKF59783.1"/>
    <property type="molecule type" value="Genomic_DNA"/>
</dbReference>
<keyword evidence="2" id="KW-1185">Reference proteome</keyword>
<organism evidence="1 2">
    <name type="scientific">Erysiphe neolycopersici</name>
    <dbReference type="NCBI Taxonomy" id="212602"/>
    <lineage>
        <taxon>Eukaryota</taxon>
        <taxon>Fungi</taxon>
        <taxon>Dikarya</taxon>
        <taxon>Ascomycota</taxon>
        <taxon>Pezizomycotina</taxon>
        <taxon>Leotiomycetes</taxon>
        <taxon>Erysiphales</taxon>
        <taxon>Erysiphaceae</taxon>
        <taxon>Erysiphe</taxon>
    </lineage>
</organism>
<evidence type="ECO:0000313" key="2">
    <source>
        <dbReference type="Proteomes" id="UP000286134"/>
    </source>
</evidence>
<name>A0A420HQT0_9PEZI</name>
<proteinExistence type="predicted"/>
<accession>A0A420HQT0</accession>
<protein>
    <submittedName>
        <fullName evidence="1">Uncharacterized protein</fullName>
    </submittedName>
</protein>
<evidence type="ECO:0000313" key="1">
    <source>
        <dbReference type="EMBL" id="RKF59783.1"/>
    </source>
</evidence>
<gene>
    <name evidence="1" type="ORF">OnM2_057002</name>
</gene>
<comment type="caution">
    <text evidence="1">The sequence shown here is derived from an EMBL/GenBank/DDBJ whole genome shotgun (WGS) entry which is preliminary data.</text>
</comment>